<organism evidence="3">
    <name type="scientific">marine metagenome</name>
    <dbReference type="NCBI Taxonomy" id="408172"/>
    <lineage>
        <taxon>unclassified sequences</taxon>
        <taxon>metagenomes</taxon>
        <taxon>ecological metagenomes</taxon>
    </lineage>
</organism>
<dbReference type="InterPro" id="IPR002509">
    <property type="entry name" value="NODB_dom"/>
</dbReference>
<dbReference type="InterPro" id="IPR011330">
    <property type="entry name" value="Glyco_hydro/deAcase_b/a-brl"/>
</dbReference>
<dbReference type="Pfam" id="PF01522">
    <property type="entry name" value="Polysacc_deac_1"/>
    <property type="match status" value="1"/>
</dbReference>
<evidence type="ECO:0000259" key="2">
    <source>
        <dbReference type="PROSITE" id="PS51677"/>
    </source>
</evidence>
<sequence>MFILTFDIESAYALNPSIESDTNWDTWLEETLASITQITRILKKHEVPATFFIVGKVIERAGQDLSDLLNDSFLFDIGSHTYSHMEILSTHSEVINQFKRELIKTSKLILKHFDKEPLGFCAPGGFYRGLQGHPEQLRILWDHGHRFIRTDGVGPPEQPMPEPPIQYGKPKRQLEAKPRFC</sequence>
<dbReference type="Gene3D" id="3.20.20.370">
    <property type="entry name" value="Glycoside hydrolase/deacetylase"/>
    <property type="match status" value="1"/>
</dbReference>
<accession>A0A382FQT7</accession>
<protein>
    <recommendedName>
        <fullName evidence="2">NodB homology domain-containing protein</fullName>
    </recommendedName>
</protein>
<proteinExistence type="predicted"/>
<name>A0A382FQT7_9ZZZZ</name>
<dbReference type="EMBL" id="UINC01051380">
    <property type="protein sequence ID" value="SVB65476.1"/>
    <property type="molecule type" value="Genomic_DNA"/>
</dbReference>
<reference evidence="3" key="1">
    <citation type="submission" date="2018-05" db="EMBL/GenBank/DDBJ databases">
        <authorList>
            <person name="Lanie J.A."/>
            <person name="Ng W.-L."/>
            <person name="Kazmierczak K.M."/>
            <person name="Andrzejewski T.M."/>
            <person name="Davidsen T.M."/>
            <person name="Wayne K.J."/>
            <person name="Tettelin H."/>
            <person name="Glass J.I."/>
            <person name="Rusch D."/>
            <person name="Podicherti R."/>
            <person name="Tsui H.-C.T."/>
            <person name="Winkler M.E."/>
        </authorList>
    </citation>
    <scope>NUCLEOTIDE SEQUENCE</scope>
</reference>
<dbReference type="GO" id="GO:0016810">
    <property type="term" value="F:hydrolase activity, acting on carbon-nitrogen (but not peptide) bonds"/>
    <property type="evidence" value="ECO:0007669"/>
    <property type="project" value="InterPro"/>
</dbReference>
<feature type="region of interest" description="Disordered" evidence="1">
    <location>
        <begin position="151"/>
        <end position="181"/>
    </location>
</feature>
<gene>
    <name evidence="3" type="ORF">METZ01_LOCUS218330</name>
</gene>
<evidence type="ECO:0000256" key="1">
    <source>
        <dbReference type="SAM" id="MobiDB-lite"/>
    </source>
</evidence>
<dbReference type="GO" id="GO:0005975">
    <property type="term" value="P:carbohydrate metabolic process"/>
    <property type="evidence" value="ECO:0007669"/>
    <property type="project" value="InterPro"/>
</dbReference>
<feature type="compositionally biased region" description="Basic and acidic residues" evidence="1">
    <location>
        <begin position="172"/>
        <end position="181"/>
    </location>
</feature>
<dbReference type="AlphaFoldDB" id="A0A382FQT7"/>
<dbReference type="SUPFAM" id="SSF88713">
    <property type="entry name" value="Glycoside hydrolase/deacetylase"/>
    <property type="match status" value="1"/>
</dbReference>
<dbReference type="PROSITE" id="PS51677">
    <property type="entry name" value="NODB"/>
    <property type="match status" value="1"/>
</dbReference>
<evidence type="ECO:0000313" key="3">
    <source>
        <dbReference type="EMBL" id="SVB65476.1"/>
    </source>
</evidence>
<feature type="domain" description="NodB homology" evidence="2">
    <location>
        <begin position="16"/>
        <end position="181"/>
    </location>
</feature>